<sequence>MASFEIPVSVTCFKTSDKEAKIPSCAFLFFLIASANGFFGPTAFLTALPDERHFFGKKIFLNPALDIHIFTFIKPPSTNRKRAGWSLRVDYCGLIQNSCNRQSQEMAMEEEVSPITACAKLPDNSRIEAILTAMESAATSDGHVIANCVEANLSTAIAQLHHSDESSNISLITRNHKSP</sequence>
<keyword evidence="1" id="KW-0472">Membrane</keyword>
<reference evidence="2" key="1">
    <citation type="submission" date="2020-08" db="EMBL/GenBank/DDBJ databases">
        <title>Multicomponent nature underlies the extraordinary mechanical properties of spider dragline silk.</title>
        <authorList>
            <person name="Kono N."/>
            <person name="Nakamura H."/>
            <person name="Mori M."/>
            <person name="Yoshida Y."/>
            <person name="Ohtoshi R."/>
            <person name="Malay A.D."/>
            <person name="Moran D.A.P."/>
            <person name="Tomita M."/>
            <person name="Numata K."/>
            <person name="Arakawa K."/>
        </authorList>
    </citation>
    <scope>NUCLEOTIDE SEQUENCE</scope>
</reference>
<organism evidence="2 3">
    <name type="scientific">Nephila pilipes</name>
    <name type="common">Giant wood spider</name>
    <name type="synonym">Nephila maculata</name>
    <dbReference type="NCBI Taxonomy" id="299642"/>
    <lineage>
        <taxon>Eukaryota</taxon>
        <taxon>Metazoa</taxon>
        <taxon>Ecdysozoa</taxon>
        <taxon>Arthropoda</taxon>
        <taxon>Chelicerata</taxon>
        <taxon>Arachnida</taxon>
        <taxon>Araneae</taxon>
        <taxon>Araneomorphae</taxon>
        <taxon>Entelegynae</taxon>
        <taxon>Araneoidea</taxon>
        <taxon>Nephilidae</taxon>
        <taxon>Nephila</taxon>
    </lineage>
</organism>
<keyword evidence="1" id="KW-1133">Transmembrane helix</keyword>
<keyword evidence="3" id="KW-1185">Reference proteome</keyword>
<protein>
    <submittedName>
        <fullName evidence="2">Uncharacterized protein</fullName>
    </submittedName>
</protein>
<dbReference type="Proteomes" id="UP000887013">
    <property type="component" value="Unassembled WGS sequence"/>
</dbReference>
<dbReference type="AlphaFoldDB" id="A0A8X6MMI9"/>
<evidence type="ECO:0000256" key="1">
    <source>
        <dbReference type="SAM" id="Phobius"/>
    </source>
</evidence>
<accession>A0A8X6MMI9</accession>
<feature type="transmembrane region" description="Helical" evidence="1">
    <location>
        <begin position="26"/>
        <end position="48"/>
    </location>
</feature>
<evidence type="ECO:0000313" key="3">
    <source>
        <dbReference type="Proteomes" id="UP000887013"/>
    </source>
</evidence>
<name>A0A8X6MMI9_NEPPI</name>
<dbReference type="EMBL" id="BMAW01000104">
    <property type="protein sequence ID" value="GFS67504.1"/>
    <property type="molecule type" value="Genomic_DNA"/>
</dbReference>
<evidence type="ECO:0000313" key="2">
    <source>
        <dbReference type="EMBL" id="GFS67504.1"/>
    </source>
</evidence>
<comment type="caution">
    <text evidence="2">The sequence shown here is derived from an EMBL/GenBank/DDBJ whole genome shotgun (WGS) entry which is preliminary data.</text>
</comment>
<keyword evidence="1" id="KW-0812">Transmembrane</keyword>
<proteinExistence type="predicted"/>
<gene>
    <name evidence="2" type="ORF">NPIL_390631</name>
</gene>